<dbReference type="PROSITE" id="PS00108">
    <property type="entry name" value="PROTEIN_KINASE_ST"/>
    <property type="match status" value="1"/>
</dbReference>
<dbReference type="InterPro" id="IPR050660">
    <property type="entry name" value="NEK_Ser/Thr_kinase"/>
</dbReference>
<sequence>MATALPDGDPQRLGEYRLAGRLGAGGQWVVYEAYAEDGRRVVIKVLHGDQAAQLGREATAAQRVASFCTASVIDVHLDGPRPYIVSEYVEGPNLRKAITGGRRFADGDLHRLATAIAAALTAIHDAGVVHGDLKPDNVLLGPDGPRVIDFGIAGTREMSLTVTGLMTGTPTCTAPEVFTGQRAGAPADVFAWGCIVMYAAAGTDPFEAESLGGIMHRVLSVNPDLNVLPDTLRPLVAAALRKDPFGRPTARALLLSLVSGGKGLDVARLLTERDFLEAAAGFTRRRARWNRLVGSGWRRRWRRPFT</sequence>
<dbReference type="InterPro" id="IPR008271">
    <property type="entry name" value="Ser/Thr_kinase_AS"/>
</dbReference>
<dbReference type="EC" id="2.7.11.1" evidence="1"/>
<dbReference type="GO" id="GO:0005524">
    <property type="term" value="F:ATP binding"/>
    <property type="evidence" value="ECO:0007669"/>
    <property type="project" value="UniProtKB-KW"/>
</dbReference>
<protein>
    <recommendedName>
        <fullName evidence="1">non-specific serine/threonine protein kinase</fullName>
        <ecNumber evidence="1">2.7.11.1</ecNumber>
    </recommendedName>
</protein>
<evidence type="ECO:0000256" key="2">
    <source>
        <dbReference type="ARBA" id="ARBA00022679"/>
    </source>
</evidence>
<keyword evidence="4 7" id="KW-0418">Kinase</keyword>
<evidence type="ECO:0000256" key="3">
    <source>
        <dbReference type="ARBA" id="ARBA00022741"/>
    </source>
</evidence>
<evidence type="ECO:0000259" key="6">
    <source>
        <dbReference type="PROSITE" id="PS50011"/>
    </source>
</evidence>
<feature type="domain" description="Protein kinase" evidence="6">
    <location>
        <begin position="16"/>
        <end position="276"/>
    </location>
</feature>
<keyword evidence="8" id="KW-1185">Reference proteome</keyword>
<dbReference type="PANTHER" id="PTHR43671">
    <property type="entry name" value="SERINE/THREONINE-PROTEIN KINASE NEK"/>
    <property type="match status" value="1"/>
</dbReference>
<dbReference type="InterPro" id="IPR000719">
    <property type="entry name" value="Prot_kinase_dom"/>
</dbReference>
<dbReference type="SMART" id="SM00220">
    <property type="entry name" value="S_TKc"/>
    <property type="match status" value="1"/>
</dbReference>
<evidence type="ECO:0000313" key="8">
    <source>
        <dbReference type="Proteomes" id="UP000534286"/>
    </source>
</evidence>
<proteinExistence type="predicted"/>
<dbReference type="CDD" id="cd14014">
    <property type="entry name" value="STKc_PknB_like"/>
    <property type="match status" value="1"/>
</dbReference>
<dbReference type="Gene3D" id="1.10.510.10">
    <property type="entry name" value="Transferase(Phosphotransferase) domain 1"/>
    <property type="match status" value="1"/>
</dbReference>
<dbReference type="Pfam" id="PF00069">
    <property type="entry name" value="Pkinase"/>
    <property type="match status" value="1"/>
</dbReference>
<keyword evidence="2" id="KW-0808">Transferase</keyword>
<dbReference type="RefSeq" id="WP_184752825.1">
    <property type="nucleotide sequence ID" value="NZ_BAABEK010000043.1"/>
</dbReference>
<dbReference type="SUPFAM" id="SSF56112">
    <property type="entry name" value="Protein kinase-like (PK-like)"/>
    <property type="match status" value="1"/>
</dbReference>
<name>A0A7W7W6Z8_9ACTN</name>
<dbReference type="PROSITE" id="PS50011">
    <property type="entry name" value="PROTEIN_KINASE_DOM"/>
    <property type="match status" value="1"/>
</dbReference>
<dbReference type="InterPro" id="IPR011009">
    <property type="entry name" value="Kinase-like_dom_sf"/>
</dbReference>
<keyword evidence="5" id="KW-0067">ATP-binding</keyword>
<keyword evidence="3" id="KW-0547">Nucleotide-binding</keyword>
<accession>A0A7W7W6Z8</accession>
<dbReference type="PANTHER" id="PTHR43671:SF13">
    <property type="entry name" value="SERINE_THREONINE-PROTEIN KINASE NEK2"/>
    <property type="match status" value="1"/>
</dbReference>
<dbReference type="Gene3D" id="3.30.200.20">
    <property type="entry name" value="Phosphorylase Kinase, domain 1"/>
    <property type="match status" value="1"/>
</dbReference>
<evidence type="ECO:0000256" key="1">
    <source>
        <dbReference type="ARBA" id="ARBA00012513"/>
    </source>
</evidence>
<evidence type="ECO:0000256" key="4">
    <source>
        <dbReference type="ARBA" id="ARBA00022777"/>
    </source>
</evidence>
<dbReference type="Proteomes" id="UP000534286">
    <property type="component" value="Unassembled WGS sequence"/>
</dbReference>
<evidence type="ECO:0000313" key="7">
    <source>
        <dbReference type="EMBL" id="MBB4936343.1"/>
    </source>
</evidence>
<reference evidence="7 8" key="1">
    <citation type="submission" date="2020-08" db="EMBL/GenBank/DDBJ databases">
        <title>Sequencing the genomes of 1000 actinobacteria strains.</title>
        <authorList>
            <person name="Klenk H.-P."/>
        </authorList>
    </citation>
    <scope>NUCLEOTIDE SEQUENCE [LARGE SCALE GENOMIC DNA]</scope>
    <source>
        <strain evidence="7 8">DSM 43023</strain>
    </source>
</reference>
<comment type="caution">
    <text evidence="7">The sequence shown here is derived from an EMBL/GenBank/DDBJ whole genome shotgun (WGS) entry which is preliminary data.</text>
</comment>
<dbReference type="AlphaFoldDB" id="A0A7W7W6Z8"/>
<gene>
    <name evidence="7" type="ORF">FHR32_000648</name>
</gene>
<evidence type="ECO:0000256" key="5">
    <source>
        <dbReference type="ARBA" id="ARBA00022840"/>
    </source>
</evidence>
<organism evidence="7 8">
    <name type="scientific">Streptosporangium album</name>
    <dbReference type="NCBI Taxonomy" id="47479"/>
    <lineage>
        <taxon>Bacteria</taxon>
        <taxon>Bacillati</taxon>
        <taxon>Actinomycetota</taxon>
        <taxon>Actinomycetes</taxon>
        <taxon>Streptosporangiales</taxon>
        <taxon>Streptosporangiaceae</taxon>
        <taxon>Streptosporangium</taxon>
    </lineage>
</organism>
<keyword evidence="7" id="KW-0723">Serine/threonine-protein kinase</keyword>
<dbReference type="EMBL" id="JACHJU010000001">
    <property type="protein sequence ID" value="MBB4936343.1"/>
    <property type="molecule type" value="Genomic_DNA"/>
</dbReference>
<dbReference type="GO" id="GO:0004674">
    <property type="term" value="F:protein serine/threonine kinase activity"/>
    <property type="evidence" value="ECO:0007669"/>
    <property type="project" value="UniProtKB-KW"/>
</dbReference>